<feature type="domain" description="HTH merR-type" evidence="4">
    <location>
        <begin position="3"/>
        <end position="72"/>
    </location>
</feature>
<organism evidence="5 6">
    <name type="scientific">Mangrovibacterium marinum</name>
    <dbReference type="NCBI Taxonomy" id="1639118"/>
    <lineage>
        <taxon>Bacteria</taxon>
        <taxon>Pseudomonadati</taxon>
        <taxon>Bacteroidota</taxon>
        <taxon>Bacteroidia</taxon>
        <taxon>Marinilabiliales</taxon>
        <taxon>Prolixibacteraceae</taxon>
        <taxon>Mangrovibacterium</taxon>
    </lineage>
</organism>
<dbReference type="Gene3D" id="1.10.1240.10">
    <property type="entry name" value="Methionine synthase domain"/>
    <property type="match status" value="1"/>
</dbReference>
<dbReference type="GO" id="GO:0003700">
    <property type="term" value="F:DNA-binding transcription factor activity"/>
    <property type="evidence" value="ECO:0007669"/>
    <property type="project" value="InterPro"/>
</dbReference>
<dbReference type="Pfam" id="PF13411">
    <property type="entry name" value="MerR_1"/>
    <property type="match status" value="1"/>
</dbReference>
<keyword evidence="6" id="KW-1185">Reference proteome</keyword>
<dbReference type="InterPro" id="IPR047057">
    <property type="entry name" value="MerR_fam"/>
</dbReference>
<dbReference type="PANTHER" id="PTHR30204:SF67">
    <property type="entry name" value="HTH-TYPE TRANSCRIPTIONAL REGULATOR MLRA-RELATED"/>
    <property type="match status" value="1"/>
</dbReference>
<evidence type="ECO:0000259" key="4">
    <source>
        <dbReference type="PROSITE" id="PS50937"/>
    </source>
</evidence>
<evidence type="ECO:0000256" key="1">
    <source>
        <dbReference type="ARBA" id="ARBA00023015"/>
    </source>
</evidence>
<dbReference type="InterPro" id="IPR036724">
    <property type="entry name" value="Cobalamin-bd_sf"/>
</dbReference>
<keyword evidence="2 5" id="KW-0238">DNA-binding</keyword>
<dbReference type="PROSITE" id="PS50937">
    <property type="entry name" value="HTH_MERR_2"/>
    <property type="match status" value="1"/>
</dbReference>
<dbReference type="SUPFAM" id="SSF52242">
    <property type="entry name" value="Cobalamin (vitamin B12)-binding domain"/>
    <property type="match status" value="1"/>
</dbReference>
<dbReference type="Gene3D" id="1.10.1660.10">
    <property type="match status" value="1"/>
</dbReference>
<dbReference type="InterPro" id="IPR000551">
    <property type="entry name" value="MerR-type_HTH_dom"/>
</dbReference>
<gene>
    <name evidence="5" type="ORF">C8N47_12125</name>
</gene>
<dbReference type="Proteomes" id="UP000243525">
    <property type="component" value="Unassembled WGS sequence"/>
</dbReference>
<protein>
    <submittedName>
        <fullName evidence="5">DNA-binding transcriptional MerR regulator</fullName>
    </submittedName>
</protein>
<accession>A0A2T5BYC0</accession>
<reference evidence="5 6" key="1">
    <citation type="submission" date="2018-04" db="EMBL/GenBank/DDBJ databases">
        <title>Genomic Encyclopedia of Archaeal and Bacterial Type Strains, Phase II (KMG-II): from individual species to whole genera.</title>
        <authorList>
            <person name="Goeker M."/>
        </authorList>
    </citation>
    <scope>NUCLEOTIDE SEQUENCE [LARGE SCALE GENOMIC DNA]</scope>
    <source>
        <strain evidence="5 6">DSM 28823</strain>
    </source>
</reference>
<keyword evidence="1" id="KW-0805">Transcription regulation</keyword>
<dbReference type="InterPro" id="IPR009061">
    <property type="entry name" value="DNA-bd_dom_put_sf"/>
</dbReference>
<evidence type="ECO:0000256" key="3">
    <source>
        <dbReference type="ARBA" id="ARBA00023163"/>
    </source>
</evidence>
<evidence type="ECO:0000313" key="6">
    <source>
        <dbReference type="Proteomes" id="UP000243525"/>
    </source>
</evidence>
<dbReference type="SMART" id="SM00422">
    <property type="entry name" value="HTH_MERR"/>
    <property type="match status" value="1"/>
</dbReference>
<name>A0A2T5BYC0_9BACT</name>
<dbReference type="GO" id="GO:0031419">
    <property type="term" value="F:cobalamin binding"/>
    <property type="evidence" value="ECO:0007669"/>
    <property type="project" value="InterPro"/>
</dbReference>
<dbReference type="RefSeq" id="WP_107823504.1">
    <property type="nucleotide sequence ID" value="NZ_OY782574.1"/>
</dbReference>
<dbReference type="GO" id="GO:0003677">
    <property type="term" value="F:DNA binding"/>
    <property type="evidence" value="ECO:0007669"/>
    <property type="project" value="UniProtKB-KW"/>
</dbReference>
<keyword evidence="3" id="KW-0804">Transcription</keyword>
<dbReference type="AlphaFoldDB" id="A0A2T5BYC0"/>
<sequence>MNYYTIKDLEIISGIKAHTIRIWEKRYGFLVPERTSTNIRFYTDEELKLLLNVAALVKRGHKISKVAAYGEQRIHEEVLKLSEQSSSMDDYLDQLVIHIINFDHLKFERVLDSVQEKLGFEKMMTELVFPLFRKIGIYWQIGSLFPAQEHLISNLIRQRIIVEAARCSVSDQAPTALFFLPENEWHELGLLYSRYLAAKAGVNVIYLGQNVPLDDLQALSDQIANRLAVVVTSFVSAIEKEKLEDELQKIGGIFPNIPVVVSGMQVRISEPQLPANVRFVQHYDEFHDWLLKKALPGTFD</sequence>
<proteinExistence type="predicted"/>
<dbReference type="InterPro" id="IPR003759">
    <property type="entry name" value="Cbl-bd_cap"/>
</dbReference>
<dbReference type="PANTHER" id="PTHR30204">
    <property type="entry name" value="REDOX-CYCLING DRUG-SENSING TRANSCRIPTIONAL ACTIVATOR SOXR"/>
    <property type="match status" value="1"/>
</dbReference>
<dbReference type="GO" id="GO:0046872">
    <property type="term" value="F:metal ion binding"/>
    <property type="evidence" value="ECO:0007669"/>
    <property type="project" value="InterPro"/>
</dbReference>
<dbReference type="EMBL" id="QAAD01000021">
    <property type="protein sequence ID" value="PTN06772.1"/>
    <property type="molecule type" value="Genomic_DNA"/>
</dbReference>
<dbReference type="InterPro" id="IPR036594">
    <property type="entry name" value="Meth_synthase_dom"/>
</dbReference>
<dbReference type="OrthoDB" id="9800334at2"/>
<dbReference type="Pfam" id="PF02607">
    <property type="entry name" value="B12-binding_2"/>
    <property type="match status" value="1"/>
</dbReference>
<evidence type="ECO:0000313" key="5">
    <source>
        <dbReference type="EMBL" id="PTN06772.1"/>
    </source>
</evidence>
<dbReference type="Gene3D" id="3.40.50.280">
    <property type="entry name" value="Cobalamin-binding domain"/>
    <property type="match status" value="1"/>
</dbReference>
<dbReference type="SUPFAM" id="SSF46955">
    <property type="entry name" value="Putative DNA-binding domain"/>
    <property type="match status" value="1"/>
</dbReference>
<comment type="caution">
    <text evidence="5">The sequence shown here is derived from an EMBL/GenBank/DDBJ whole genome shotgun (WGS) entry which is preliminary data.</text>
</comment>
<evidence type="ECO:0000256" key="2">
    <source>
        <dbReference type="ARBA" id="ARBA00023125"/>
    </source>
</evidence>
<dbReference type="CDD" id="cd01104">
    <property type="entry name" value="HTH_MlrA-CarA"/>
    <property type="match status" value="1"/>
</dbReference>